<dbReference type="PANTHER" id="PTHR34571:SF1">
    <property type="entry name" value="(S)-UREIDOGLYCINE AMINOHYDROLASE"/>
    <property type="match status" value="1"/>
</dbReference>
<evidence type="ECO:0000313" key="1">
    <source>
        <dbReference type="EMBL" id="CAK9184970.1"/>
    </source>
</evidence>
<dbReference type="Proteomes" id="UP001642360">
    <property type="component" value="Unassembled WGS sequence"/>
</dbReference>
<dbReference type="InterPro" id="IPR014710">
    <property type="entry name" value="RmlC-like_jellyroll"/>
</dbReference>
<keyword evidence="2" id="KW-1185">Reference proteome</keyword>
<dbReference type="SUPFAM" id="SSF51182">
    <property type="entry name" value="RmlC-like cupins"/>
    <property type="match status" value="1"/>
</dbReference>
<proteinExistence type="predicted"/>
<name>A0ABC8UV72_9AQUA</name>
<sequence length="203" mass="22687">MVTEVIYRVKVEDEICEAESPGTGTANLRNRNPLRKMQSLPVSSSQIVFLLSITLSLLRVAVTQEGFCSAPSIISTDTNSQPLYWKVTNPTLSPSHLQDLPGFTRSVYKRDHALITPESHVFSPLPDWTNTVGAYLISPAMGSHFIMYLAKMQENSRSELPSSDVERFIFVLEGTVTLTNLSGISHKLIVREFLFFPLPIVLF</sequence>
<gene>
    <name evidence="1" type="ORF">ILEXP_LOCUS55336</name>
</gene>
<comment type="caution">
    <text evidence="1">The sequence shown here is derived from an EMBL/GenBank/DDBJ whole genome shotgun (WGS) entry which is preliminary data.</text>
</comment>
<reference evidence="1 2" key="1">
    <citation type="submission" date="2024-02" db="EMBL/GenBank/DDBJ databases">
        <authorList>
            <person name="Vignale AGUSTIN F."/>
            <person name="Sosa J E."/>
            <person name="Modenutti C."/>
        </authorList>
    </citation>
    <scope>NUCLEOTIDE SEQUENCE [LARGE SCALE GENOMIC DNA]</scope>
</reference>
<dbReference type="InterPro" id="IPR017627">
    <property type="entry name" value="UGHY"/>
</dbReference>
<accession>A0ABC8UV72</accession>
<dbReference type="Gene3D" id="2.60.120.10">
    <property type="entry name" value="Jelly Rolls"/>
    <property type="match status" value="1"/>
</dbReference>
<dbReference type="InterPro" id="IPR011051">
    <property type="entry name" value="RmlC_Cupin_sf"/>
</dbReference>
<organism evidence="1 2">
    <name type="scientific">Ilex paraguariensis</name>
    <name type="common">yerba mate</name>
    <dbReference type="NCBI Taxonomy" id="185542"/>
    <lineage>
        <taxon>Eukaryota</taxon>
        <taxon>Viridiplantae</taxon>
        <taxon>Streptophyta</taxon>
        <taxon>Embryophyta</taxon>
        <taxon>Tracheophyta</taxon>
        <taxon>Spermatophyta</taxon>
        <taxon>Magnoliopsida</taxon>
        <taxon>eudicotyledons</taxon>
        <taxon>Gunneridae</taxon>
        <taxon>Pentapetalae</taxon>
        <taxon>asterids</taxon>
        <taxon>campanulids</taxon>
        <taxon>Aquifoliales</taxon>
        <taxon>Aquifoliaceae</taxon>
        <taxon>Ilex</taxon>
    </lineage>
</organism>
<dbReference type="EMBL" id="CAUOFW020009168">
    <property type="protein sequence ID" value="CAK9184970.1"/>
    <property type="molecule type" value="Genomic_DNA"/>
</dbReference>
<dbReference type="AlphaFoldDB" id="A0ABC8UV72"/>
<protein>
    <submittedName>
        <fullName evidence="1">Uncharacterized protein</fullName>
    </submittedName>
</protein>
<evidence type="ECO:0000313" key="2">
    <source>
        <dbReference type="Proteomes" id="UP001642360"/>
    </source>
</evidence>
<dbReference type="PANTHER" id="PTHR34571">
    <property type="entry name" value="(S)-UREIDOGLYCINE AMINOHYDROLASE"/>
    <property type="match status" value="1"/>
</dbReference>